<evidence type="ECO:0000313" key="2">
    <source>
        <dbReference type="Proteomes" id="UP000237105"/>
    </source>
</evidence>
<comment type="caution">
    <text evidence="1">The sequence shown here is derived from an EMBL/GenBank/DDBJ whole genome shotgun (WGS) entry which is preliminary data.</text>
</comment>
<reference evidence="2" key="1">
    <citation type="submission" date="2016-06" db="EMBL/GenBank/DDBJ databases">
        <title>Parallel loss of symbiosis genes in relatives of nitrogen-fixing non-legume Parasponia.</title>
        <authorList>
            <person name="Van Velzen R."/>
            <person name="Holmer R."/>
            <person name="Bu F."/>
            <person name="Rutten L."/>
            <person name="Van Zeijl A."/>
            <person name="Liu W."/>
            <person name="Santuari L."/>
            <person name="Cao Q."/>
            <person name="Sharma T."/>
            <person name="Shen D."/>
            <person name="Roswanjaya Y."/>
            <person name="Wardhani T."/>
            <person name="Kalhor M.S."/>
            <person name="Jansen J."/>
            <person name="Van den Hoogen J."/>
            <person name="Gungor B."/>
            <person name="Hartog M."/>
            <person name="Hontelez J."/>
            <person name="Verver J."/>
            <person name="Yang W.-C."/>
            <person name="Schijlen E."/>
            <person name="Repin R."/>
            <person name="Schilthuizen M."/>
            <person name="Schranz E."/>
            <person name="Heidstra R."/>
            <person name="Miyata K."/>
            <person name="Fedorova E."/>
            <person name="Kohlen W."/>
            <person name="Bisseling T."/>
            <person name="Smit S."/>
            <person name="Geurts R."/>
        </authorList>
    </citation>
    <scope>NUCLEOTIDE SEQUENCE [LARGE SCALE GENOMIC DNA]</scope>
    <source>
        <strain evidence="2">cv. WU1-14</strain>
    </source>
</reference>
<keyword evidence="2" id="KW-1185">Reference proteome</keyword>
<accession>A0A2P5CNQ3</accession>
<protein>
    <submittedName>
        <fullName evidence="1">Uncharacterized protein</fullName>
    </submittedName>
</protein>
<proteinExistence type="predicted"/>
<evidence type="ECO:0000313" key="1">
    <source>
        <dbReference type="EMBL" id="PON62636.1"/>
    </source>
</evidence>
<organism evidence="1 2">
    <name type="scientific">Parasponia andersonii</name>
    <name type="common">Sponia andersonii</name>
    <dbReference type="NCBI Taxonomy" id="3476"/>
    <lineage>
        <taxon>Eukaryota</taxon>
        <taxon>Viridiplantae</taxon>
        <taxon>Streptophyta</taxon>
        <taxon>Embryophyta</taxon>
        <taxon>Tracheophyta</taxon>
        <taxon>Spermatophyta</taxon>
        <taxon>Magnoliopsida</taxon>
        <taxon>eudicotyledons</taxon>
        <taxon>Gunneridae</taxon>
        <taxon>Pentapetalae</taxon>
        <taxon>rosids</taxon>
        <taxon>fabids</taxon>
        <taxon>Rosales</taxon>
        <taxon>Cannabaceae</taxon>
        <taxon>Parasponia</taxon>
    </lineage>
</organism>
<dbReference type="AlphaFoldDB" id="A0A2P5CNQ3"/>
<name>A0A2P5CNQ3_PARAD</name>
<dbReference type="EMBL" id="JXTB01000111">
    <property type="protein sequence ID" value="PON62636.1"/>
    <property type="molecule type" value="Genomic_DNA"/>
</dbReference>
<dbReference type="Proteomes" id="UP000237105">
    <property type="component" value="Unassembled WGS sequence"/>
</dbReference>
<sequence>MSKHDATYSKNHAISAVHFHILSPRVITSTIRRPTLSLSLSLSAMILGKRLIQFKASFILSFESLNRIYPINLQALLLQSSNRSIRELQVR</sequence>
<gene>
    <name evidence="1" type="ORF">PanWU01x14_137510</name>
</gene>
<dbReference type="OrthoDB" id="10479711at2759"/>